<keyword evidence="6" id="KW-0520">NAD</keyword>
<proteinExistence type="inferred from homology"/>
<dbReference type="PANTHER" id="PTHR22912">
    <property type="entry name" value="DISULFIDE OXIDOREDUCTASE"/>
    <property type="match status" value="1"/>
</dbReference>
<dbReference type="EC" id="1.8.1.4" evidence="12"/>
<evidence type="ECO:0000259" key="10">
    <source>
        <dbReference type="Pfam" id="PF02852"/>
    </source>
</evidence>
<dbReference type="InterPro" id="IPR036188">
    <property type="entry name" value="FAD/NAD-bd_sf"/>
</dbReference>
<dbReference type="Pfam" id="PF07992">
    <property type="entry name" value="Pyr_redox_2"/>
    <property type="match status" value="1"/>
</dbReference>
<evidence type="ECO:0000256" key="7">
    <source>
        <dbReference type="ARBA" id="ARBA00023157"/>
    </source>
</evidence>
<dbReference type="InterPro" id="IPR012999">
    <property type="entry name" value="Pyr_OxRdtase_I_AS"/>
</dbReference>
<name>A4V929_ACIAM</name>
<dbReference type="InterPro" id="IPR023753">
    <property type="entry name" value="FAD/NAD-binding_dom"/>
</dbReference>
<dbReference type="PRINTS" id="PR00411">
    <property type="entry name" value="PNDRDTASEI"/>
</dbReference>
<evidence type="ECO:0000259" key="11">
    <source>
        <dbReference type="Pfam" id="PF07992"/>
    </source>
</evidence>
<accession>A4V929</accession>
<dbReference type="InterPro" id="IPR016156">
    <property type="entry name" value="FAD/NAD-linked_Rdtase_dimer_sf"/>
</dbReference>
<dbReference type="SUPFAM" id="SSF51905">
    <property type="entry name" value="FAD/NAD(P)-binding domain"/>
    <property type="match status" value="1"/>
</dbReference>
<keyword evidence="8 9" id="KW-0676">Redox-active center</keyword>
<dbReference type="GO" id="GO:0006103">
    <property type="term" value="P:2-oxoglutarate metabolic process"/>
    <property type="evidence" value="ECO:0007669"/>
    <property type="project" value="TreeGrafter"/>
</dbReference>
<dbReference type="InterPro" id="IPR050151">
    <property type="entry name" value="Class-I_Pyr_Nuc-Dis_Oxidored"/>
</dbReference>
<dbReference type="PRINTS" id="PR00368">
    <property type="entry name" value="FADPNR"/>
</dbReference>
<evidence type="ECO:0000256" key="9">
    <source>
        <dbReference type="RuleBase" id="RU003691"/>
    </source>
</evidence>
<dbReference type="Gene3D" id="3.50.50.60">
    <property type="entry name" value="FAD/NAD(P)-binding domain"/>
    <property type="match status" value="2"/>
</dbReference>
<evidence type="ECO:0000256" key="5">
    <source>
        <dbReference type="ARBA" id="ARBA00023002"/>
    </source>
</evidence>
<dbReference type="GO" id="GO:0050660">
    <property type="term" value="F:flavin adenine dinucleotide binding"/>
    <property type="evidence" value="ECO:0007669"/>
    <property type="project" value="TreeGrafter"/>
</dbReference>
<evidence type="ECO:0000313" key="12">
    <source>
        <dbReference type="EMBL" id="CAL68999.1"/>
    </source>
</evidence>
<dbReference type="GO" id="GO:0004148">
    <property type="term" value="F:dihydrolipoyl dehydrogenase (NADH) activity"/>
    <property type="evidence" value="ECO:0007669"/>
    <property type="project" value="UniProtKB-EC"/>
</dbReference>
<dbReference type="PROSITE" id="PS00076">
    <property type="entry name" value="PYRIDINE_REDOX_1"/>
    <property type="match status" value="1"/>
</dbReference>
<feature type="domain" description="FAD/NAD(P)-binding" evidence="11">
    <location>
        <begin position="2"/>
        <end position="289"/>
    </location>
</feature>
<organism evidence="12">
    <name type="scientific">Acidianus ambivalens</name>
    <name type="common">Desulfurolobus ambivalens</name>
    <dbReference type="NCBI Taxonomy" id="2283"/>
    <lineage>
        <taxon>Archaea</taxon>
        <taxon>Thermoproteota</taxon>
        <taxon>Thermoprotei</taxon>
        <taxon>Sulfolobales</taxon>
        <taxon>Sulfolobaceae</taxon>
        <taxon>Acidianus</taxon>
    </lineage>
</organism>
<evidence type="ECO:0000256" key="4">
    <source>
        <dbReference type="ARBA" id="ARBA00022827"/>
    </source>
</evidence>
<evidence type="ECO:0000256" key="3">
    <source>
        <dbReference type="ARBA" id="ARBA00022630"/>
    </source>
</evidence>
<keyword evidence="5 9" id="KW-0560">Oxidoreductase</keyword>
<dbReference type="Pfam" id="PF02852">
    <property type="entry name" value="Pyr_redox_dim"/>
    <property type="match status" value="1"/>
</dbReference>
<dbReference type="Gene3D" id="3.30.390.30">
    <property type="match status" value="1"/>
</dbReference>
<dbReference type="BRENDA" id="1.8.1.4">
    <property type="organism ID" value="86"/>
</dbReference>
<sequence length="411" mass="44847">MNITIIGSGPAGVYSAIVSAKLGNKVKLVEKNDKLGGTCVLYGCIPSKAMLHPLFLKYLAEETGKKLNFSFSEIQKKLQKNVVNRLSKGVEYMLESYGIEVIHGKAQLKGGNIQVGGQTIPSVKIIVATGTEKPQIEGTIASDDLPYLDKEFSKVLVIGGGAGGVEYAWLLKMSGKDVSIVEKSDSLLPYLDEDLKKAVSAYFKKIGIKLYLSSEITLGDKPRIGNEELPQPDIILYTFGRKPALDGFEELPHEKWIKVDKRMYTGVNNIYAAGDITGTFTAHEAIHEGFIAGLNASGVEKYYNPEAVPKVIYTEPQIAYVGNTKGKCVKINMAEIPRAIAEGLTEGFLKVCTEGKKITGAVAFSHDAENIITLISMFINYGIEIDKAIDFIEPHPSYLEAVFEALLRLNS</sequence>
<dbReference type="EMBL" id="AM409758">
    <property type="protein sequence ID" value="CAL68999.1"/>
    <property type="molecule type" value="Genomic_DNA"/>
</dbReference>
<comment type="cofactor">
    <cofactor evidence="1">
        <name>FAD</name>
        <dbReference type="ChEBI" id="CHEBI:57692"/>
    </cofactor>
</comment>
<dbReference type="SUPFAM" id="SSF55424">
    <property type="entry name" value="FAD/NAD-linked reductases, dimerisation (C-terminal) domain"/>
    <property type="match status" value="1"/>
</dbReference>
<reference evidence="12" key="1">
    <citation type="journal article" date="2008" name="FEMS Microbiol. Lett.">
        <title>The dihydrolipoamide dehydrogenase from the crenarchaeon Acidianus ambivalens.</title>
        <authorList>
            <person name="Batista A.P."/>
            <person name="Kletzin A."/>
            <person name="Pereira M.M."/>
        </authorList>
    </citation>
    <scope>NUCLEOTIDE SEQUENCE</scope>
    <source>
        <strain evidence="12">Lei10</strain>
    </source>
</reference>
<evidence type="ECO:0000256" key="2">
    <source>
        <dbReference type="ARBA" id="ARBA00007532"/>
    </source>
</evidence>
<evidence type="ECO:0000256" key="6">
    <source>
        <dbReference type="ARBA" id="ARBA00023027"/>
    </source>
</evidence>
<feature type="domain" description="Pyridine nucleotide-disulphide oxidoreductase dimerisation" evidence="10">
    <location>
        <begin position="308"/>
        <end position="405"/>
    </location>
</feature>
<keyword evidence="7" id="KW-1015">Disulfide bond</keyword>
<keyword evidence="4 9" id="KW-0274">FAD</keyword>
<protein>
    <submittedName>
        <fullName evidence="12">Dihydrolipoamide dehydrogenase</fullName>
        <ecNumber evidence="12">1.8.1.4</ecNumber>
    </submittedName>
</protein>
<gene>
    <name evidence="12" type="primary">lpdA</name>
</gene>
<dbReference type="PANTHER" id="PTHR22912:SF151">
    <property type="entry name" value="DIHYDROLIPOYL DEHYDROGENASE, MITOCHONDRIAL"/>
    <property type="match status" value="1"/>
</dbReference>
<dbReference type="AlphaFoldDB" id="A4V929"/>
<comment type="similarity">
    <text evidence="2 9">Belongs to the class-I pyridine nucleotide-disulfide oxidoreductase family.</text>
</comment>
<evidence type="ECO:0000256" key="1">
    <source>
        <dbReference type="ARBA" id="ARBA00001974"/>
    </source>
</evidence>
<evidence type="ECO:0000256" key="8">
    <source>
        <dbReference type="ARBA" id="ARBA00023284"/>
    </source>
</evidence>
<keyword evidence="3 9" id="KW-0285">Flavoprotein</keyword>
<dbReference type="InterPro" id="IPR004099">
    <property type="entry name" value="Pyr_nucl-diS_OxRdtase_dimer"/>
</dbReference>